<dbReference type="InterPro" id="IPR002661">
    <property type="entry name" value="Ribosome_recyc_fac"/>
</dbReference>
<proteinExistence type="inferred from homology"/>
<evidence type="ECO:0000259" key="7">
    <source>
        <dbReference type="Pfam" id="PF01765"/>
    </source>
</evidence>
<dbReference type="AlphaFoldDB" id="A0A1J5DRR6"/>
<dbReference type="SUPFAM" id="SSF55194">
    <property type="entry name" value="Ribosome recycling factor, RRF"/>
    <property type="match status" value="1"/>
</dbReference>
<dbReference type="InterPro" id="IPR036191">
    <property type="entry name" value="RRF_sf"/>
</dbReference>
<dbReference type="HAMAP" id="MF_00040">
    <property type="entry name" value="RRF"/>
    <property type="match status" value="1"/>
</dbReference>
<evidence type="ECO:0000256" key="6">
    <source>
        <dbReference type="SAM" id="Coils"/>
    </source>
</evidence>
<comment type="caution">
    <text evidence="8">The sequence shown here is derived from an EMBL/GenBank/DDBJ whole genome shotgun (WGS) entry which is preliminary data.</text>
</comment>
<evidence type="ECO:0000256" key="5">
    <source>
        <dbReference type="HAMAP-Rule" id="MF_00040"/>
    </source>
</evidence>
<dbReference type="NCBIfam" id="TIGR00496">
    <property type="entry name" value="frr"/>
    <property type="match status" value="1"/>
</dbReference>
<comment type="function">
    <text evidence="5">Responsible for the release of ribosomes from messenger RNA at the termination of protein biosynthesis. May increase the efficiency of translation by recycling ribosomes from one round of translation to another.</text>
</comment>
<protein>
    <recommendedName>
        <fullName evidence="5">Ribosome-recycling factor</fullName>
        <shortName evidence="5">RRF</shortName>
    </recommendedName>
    <alternativeName>
        <fullName evidence="5">Ribosome-releasing factor</fullName>
    </alternativeName>
</protein>
<dbReference type="PANTHER" id="PTHR20982:SF3">
    <property type="entry name" value="MITOCHONDRIAL RIBOSOME RECYCLING FACTOR PSEUDO 1"/>
    <property type="match status" value="1"/>
</dbReference>
<evidence type="ECO:0000256" key="2">
    <source>
        <dbReference type="ARBA" id="ARBA00005912"/>
    </source>
</evidence>
<comment type="subcellular location">
    <subcellularLocation>
        <location evidence="1 5">Cytoplasm</location>
    </subcellularLocation>
</comment>
<dbReference type="InterPro" id="IPR023584">
    <property type="entry name" value="Ribosome_recyc_fac_dom"/>
</dbReference>
<keyword evidence="3 5" id="KW-0963">Cytoplasm</keyword>
<dbReference type="GO" id="GO:0043023">
    <property type="term" value="F:ribosomal large subunit binding"/>
    <property type="evidence" value="ECO:0007669"/>
    <property type="project" value="TreeGrafter"/>
</dbReference>
<dbReference type="Proteomes" id="UP000183085">
    <property type="component" value="Unassembled WGS sequence"/>
</dbReference>
<feature type="domain" description="Ribosome recycling factor" evidence="7">
    <location>
        <begin position="20"/>
        <end position="183"/>
    </location>
</feature>
<feature type="coiled-coil region" evidence="6">
    <location>
        <begin position="139"/>
        <end position="173"/>
    </location>
</feature>
<comment type="similarity">
    <text evidence="2 5">Belongs to the RRF family.</text>
</comment>
<evidence type="ECO:0000313" key="8">
    <source>
        <dbReference type="EMBL" id="OIP38179.1"/>
    </source>
</evidence>
<dbReference type="GO" id="GO:0006415">
    <property type="term" value="P:translational termination"/>
    <property type="evidence" value="ECO:0007669"/>
    <property type="project" value="UniProtKB-UniRule"/>
</dbReference>
<dbReference type="PANTHER" id="PTHR20982">
    <property type="entry name" value="RIBOSOME RECYCLING FACTOR"/>
    <property type="match status" value="1"/>
</dbReference>
<evidence type="ECO:0000256" key="4">
    <source>
        <dbReference type="ARBA" id="ARBA00022917"/>
    </source>
</evidence>
<gene>
    <name evidence="5" type="primary">frr</name>
    <name evidence="8" type="ORF">AUJ95_07080</name>
</gene>
<dbReference type="GO" id="GO:0005737">
    <property type="term" value="C:cytoplasm"/>
    <property type="evidence" value="ECO:0007669"/>
    <property type="project" value="UniProtKB-SubCell"/>
</dbReference>
<evidence type="ECO:0000256" key="1">
    <source>
        <dbReference type="ARBA" id="ARBA00004496"/>
    </source>
</evidence>
<evidence type="ECO:0000313" key="9">
    <source>
        <dbReference type="Proteomes" id="UP000183085"/>
    </source>
</evidence>
<sequence length="185" mass="21247">MIEKIYDETKNRMEKTIQAFKHELSTMRTGRASIGMLESVKVDYYGGMVPVNQVANISIPEPRLIVIAPWDKSMLSTISKAIMKSDLGLTPSNDGLSIRLSIPQPTEERRKDMVKVVKKKAEEEKVSIRNIRRDQNIVIKKAEDDKLITEDNLKKANEKIQDITDQYIRKIEDMLVVKEKEIMEG</sequence>
<dbReference type="FunFam" id="1.10.132.20:FF:000001">
    <property type="entry name" value="Ribosome-recycling factor"/>
    <property type="match status" value="1"/>
</dbReference>
<dbReference type="STRING" id="1817895.AUJ95_07080"/>
<dbReference type="Pfam" id="PF01765">
    <property type="entry name" value="RRF"/>
    <property type="match status" value="1"/>
</dbReference>
<accession>A0A1J5DRR6</accession>
<evidence type="ECO:0000256" key="3">
    <source>
        <dbReference type="ARBA" id="ARBA00022490"/>
    </source>
</evidence>
<organism evidence="8 9">
    <name type="scientific">Candidatus Desantisbacteria bacterium CG2_30_40_21</name>
    <dbReference type="NCBI Taxonomy" id="1817895"/>
    <lineage>
        <taxon>Bacteria</taxon>
        <taxon>Candidatus Desantisiibacteriota</taxon>
    </lineage>
</organism>
<dbReference type="EMBL" id="MNYI01000185">
    <property type="protein sequence ID" value="OIP38179.1"/>
    <property type="molecule type" value="Genomic_DNA"/>
</dbReference>
<dbReference type="Gene3D" id="1.10.132.20">
    <property type="entry name" value="Ribosome-recycling factor"/>
    <property type="match status" value="1"/>
</dbReference>
<reference evidence="8 9" key="1">
    <citation type="journal article" date="2016" name="Environ. Microbiol.">
        <title>Genomic resolution of a cold subsurface aquifer community provides metabolic insights for novel microbes adapted to high CO concentrations.</title>
        <authorList>
            <person name="Probst A.J."/>
            <person name="Castelle C.J."/>
            <person name="Singh A."/>
            <person name="Brown C.T."/>
            <person name="Anantharaman K."/>
            <person name="Sharon I."/>
            <person name="Hug L.A."/>
            <person name="Burstein D."/>
            <person name="Emerson J.B."/>
            <person name="Thomas B.C."/>
            <person name="Banfield J.F."/>
        </authorList>
    </citation>
    <scope>NUCLEOTIDE SEQUENCE [LARGE SCALE GENOMIC DNA]</scope>
    <source>
        <strain evidence="8">CG2_30_40_21</strain>
    </source>
</reference>
<keyword evidence="6" id="KW-0175">Coiled coil</keyword>
<dbReference type="Gene3D" id="3.30.1360.40">
    <property type="match status" value="1"/>
</dbReference>
<dbReference type="CDD" id="cd00520">
    <property type="entry name" value="RRF"/>
    <property type="match status" value="1"/>
</dbReference>
<name>A0A1J5DRR6_9BACT</name>
<dbReference type="FunFam" id="3.30.1360.40:FF:000001">
    <property type="entry name" value="Ribosome-recycling factor"/>
    <property type="match status" value="1"/>
</dbReference>
<keyword evidence="4 5" id="KW-0648">Protein biosynthesis</keyword>